<evidence type="ECO:0000313" key="2">
    <source>
        <dbReference type="Proteomes" id="UP000236664"/>
    </source>
</evidence>
<keyword evidence="2" id="KW-1185">Reference proteome</keyword>
<proteinExistence type="predicted"/>
<comment type="caution">
    <text evidence="1">The sequence shown here is derived from an EMBL/GenBank/DDBJ whole genome shotgun (WGS) entry which is preliminary data.</text>
</comment>
<dbReference type="EMBL" id="MTQA01000463">
    <property type="protein sequence ID" value="PNP58383.1"/>
    <property type="molecule type" value="Genomic_DNA"/>
</dbReference>
<name>A0A2K0UKS3_GIBNY</name>
<evidence type="ECO:0000313" key="1">
    <source>
        <dbReference type="EMBL" id="PNP58383.1"/>
    </source>
</evidence>
<gene>
    <name evidence="1" type="ORF">FNYG_15046</name>
</gene>
<protein>
    <submittedName>
        <fullName evidence="1">Uncharacterized protein</fullName>
    </submittedName>
</protein>
<reference evidence="1 2" key="1">
    <citation type="submission" date="2017-06" db="EMBL/GenBank/DDBJ databases">
        <title>Genome of Fusarium nygamai isolate CS10214.</title>
        <authorList>
            <person name="Gardiner D.M."/>
            <person name="Obanor F."/>
            <person name="Kazan K."/>
        </authorList>
    </citation>
    <scope>NUCLEOTIDE SEQUENCE [LARGE SCALE GENOMIC DNA]</scope>
    <source>
        <strain evidence="1 2">CS10214</strain>
    </source>
</reference>
<dbReference type="AlphaFoldDB" id="A0A2K0UKS3"/>
<dbReference type="Proteomes" id="UP000236664">
    <property type="component" value="Unassembled WGS sequence"/>
</dbReference>
<organism evidence="1 2">
    <name type="scientific">Gibberella nygamai</name>
    <name type="common">Bean root rot disease fungus</name>
    <name type="synonym">Fusarium nygamai</name>
    <dbReference type="NCBI Taxonomy" id="42673"/>
    <lineage>
        <taxon>Eukaryota</taxon>
        <taxon>Fungi</taxon>
        <taxon>Dikarya</taxon>
        <taxon>Ascomycota</taxon>
        <taxon>Pezizomycotina</taxon>
        <taxon>Sordariomycetes</taxon>
        <taxon>Hypocreomycetidae</taxon>
        <taxon>Hypocreales</taxon>
        <taxon>Nectriaceae</taxon>
        <taxon>Fusarium</taxon>
        <taxon>Fusarium fujikuroi species complex</taxon>
    </lineage>
</organism>
<accession>A0A2K0UKS3</accession>
<sequence length="33" mass="3394">MTSSYLVCPKVAAVIGTESCANSSINYSALKNA</sequence>